<reference evidence="1 2" key="1">
    <citation type="submission" date="2015-01" db="EMBL/GenBank/DDBJ databases">
        <title>Evolution of Trichinella species and genotypes.</title>
        <authorList>
            <person name="Korhonen P.K."/>
            <person name="Edoardo P."/>
            <person name="Giuseppe L.R."/>
            <person name="Gasser R.B."/>
        </authorList>
    </citation>
    <scope>NUCLEOTIDE SEQUENCE [LARGE SCALE GENOMIC DNA]</scope>
    <source>
        <strain evidence="1">ISS3</strain>
    </source>
</reference>
<dbReference type="AlphaFoldDB" id="A0A0V1BBC4"/>
<evidence type="ECO:0000313" key="2">
    <source>
        <dbReference type="Proteomes" id="UP000054776"/>
    </source>
</evidence>
<dbReference type="Proteomes" id="UP000054776">
    <property type="component" value="Unassembled WGS sequence"/>
</dbReference>
<sequence length="62" mass="7607">MKRQRFAIDAFKMLHAAFYSMDAKNSSQIRWLFYDISPLSKTFRKFYHCPIINYGKRYVYKN</sequence>
<dbReference type="InParanoid" id="A0A0V1BBC4"/>
<protein>
    <submittedName>
        <fullName evidence="1">Uncharacterized protein</fullName>
    </submittedName>
</protein>
<organism evidence="1 2">
    <name type="scientific">Trichinella spiralis</name>
    <name type="common">Trichina worm</name>
    <dbReference type="NCBI Taxonomy" id="6334"/>
    <lineage>
        <taxon>Eukaryota</taxon>
        <taxon>Metazoa</taxon>
        <taxon>Ecdysozoa</taxon>
        <taxon>Nematoda</taxon>
        <taxon>Enoplea</taxon>
        <taxon>Dorylaimia</taxon>
        <taxon>Trichinellida</taxon>
        <taxon>Trichinellidae</taxon>
        <taxon>Trichinella</taxon>
    </lineage>
</organism>
<comment type="caution">
    <text evidence="1">The sequence shown here is derived from an EMBL/GenBank/DDBJ whole genome shotgun (WGS) entry which is preliminary data.</text>
</comment>
<keyword evidence="2" id="KW-1185">Reference proteome</keyword>
<dbReference type="EMBL" id="JYDH01000069">
    <property type="protein sequence ID" value="KRY34345.1"/>
    <property type="molecule type" value="Genomic_DNA"/>
</dbReference>
<proteinExistence type="predicted"/>
<name>A0A0V1BBC4_TRISP</name>
<evidence type="ECO:0000313" key="1">
    <source>
        <dbReference type="EMBL" id="KRY34345.1"/>
    </source>
</evidence>
<gene>
    <name evidence="1" type="ORF">T01_15670</name>
</gene>
<accession>A0A0V1BBC4</accession>